<dbReference type="PRINTS" id="PR00455">
    <property type="entry name" value="HTHTETR"/>
</dbReference>
<name>A0ABQ0PGF9_9PROT</name>
<dbReference type="InterPro" id="IPR039536">
    <property type="entry name" value="TetR_C_Proteobacteria"/>
</dbReference>
<evidence type="ECO:0000259" key="4">
    <source>
        <dbReference type="PROSITE" id="PS50977"/>
    </source>
</evidence>
<dbReference type="Pfam" id="PF00440">
    <property type="entry name" value="TetR_N"/>
    <property type="match status" value="1"/>
</dbReference>
<feature type="region of interest" description="Disordered" evidence="3">
    <location>
        <begin position="1"/>
        <end position="22"/>
    </location>
</feature>
<evidence type="ECO:0000313" key="5">
    <source>
        <dbReference type="EMBL" id="GBQ67689.1"/>
    </source>
</evidence>
<dbReference type="PROSITE" id="PS01081">
    <property type="entry name" value="HTH_TETR_1"/>
    <property type="match status" value="1"/>
</dbReference>
<proteinExistence type="predicted"/>
<gene>
    <name evidence="5" type="ORF">AA0521_1054</name>
</gene>
<evidence type="ECO:0000256" key="1">
    <source>
        <dbReference type="ARBA" id="ARBA00023125"/>
    </source>
</evidence>
<dbReference type="InterPro" id="IPR050109">
    <property type="entry name" value="HTH-type_TetR-like_transc_reg"/>
</dbReference>
<dbReference type="InterPro" id="IPR009057">
    <property type="entry name" value="Homeodomain-like_sf"/>
</dbReference>
<accession>A0ABQ0PGF9</accession>
<keyword evidence="6" id="KW-1185">Reference proteome</keyword>
<dbReference type="InterPro" id="IPR001647">
    <property type="entry name" value="HTH_TetR"/>
</dbReference>
<feature type="domain" description="HTH tetR-type" evidence="4">
    <location>
        <begin position="26"/>
        <end position="86"/>
    </location>
</feature>
<sequence>MISMGTTPDRPGQIQAESCPLSGTSEAKRQQILAGAARVFARQGYEGASMSGIARDAGVSKGTLYNYFENKAMLFSAFVEQCACEKMPLLFSRIDEGANLTESLEHLAVAMIRLLTSPLSLMLNRIIISEAGNFPDLAETFWKHGPQKAIGILSAWLMQHNDAGVLNIPDPIFAAEQFYGLCQTRIVARARLQLPVDTDQAHIEFIARSAVRTFLNAYLRDAPRLPPVVMDRTASGTAKKS</sequence>
<protein>
    <submittedName>
        <fullName evidence="5">TetR family transcriptional regulator</fullName>
    </submittedName>
</protein>
<dbReference type="InterPro" id="IPR036271">
    <property type="entry name" value="Tet_transcr_reg_TetR-rel_C_sf"/>
</dbReference>
<evidence type="ECO:0000256" key="2">
    <source>
        <dbReference type="PROSITE-ProRule" id="PRU00335"/>
    </source>
</evidence>
<dbReference type="SUPFAM" id="SSF46689">
    <property type="entry name" value="Homeodomain-like"/>
    <property type="match status" value="1"/>
</dbReference>
<keyword evidence="1 2" id="KW-0238">DNA-binding</keyword>
<evidence type="ECO:0000313" key="6">
    <source>
        <dbReference type="Proteomes" id="UP001061452"/>
    </source>
</evidence>
<reference evidence="5" key="1">
    <citation type="submission" date="2013-04" db="EMBL/GenBank/DDBJ databases">
        <title>The genome sequencing project of 58 acetic acid bacteria.</title>
        <authorList>
            <person name="Okamoto-Kainuma A."/>
            <person name="Ishikawa M."/>
            <person name="Umino S."/>
            <person name="Koizumi Y."/>
            <person name="Shiwa Y."/>
            <person name="Yoshikawa H."/>
            <person name="Matsutani M."/>
            <person name="Matsushita K."/>
        </authorList>
    </citation>
    <scope>NUCLEOTIDE SEQUENCE</scope>
    <source>
        <strain evidence="5">NRIC 0521</strain>
    </source>
</reference>
<dbReference type="EMBL" id="BAQJ01000028">
    <property type="protein sequence ID" value="GBQ67689.1"/>
    <property type="molecule type" value="Genomic_DNA"/>
</dbReference>
<dbReference type="Proteomes" id="UP001061452">
    <property type="component" value="Unassembled WGS sequence"/>
</dbReference>
<dbReference type="Pfam" id="PF14246">
    <property type="entry name" value="TetR_C_7"/>
    <property type="match status" value="1"/>
</dbReference>
<comment type="caution">
    <text evidence="5">The sequence shown here is derived from an EMBL/GenBank/DDBJ whole genome shotgun (WGS) entry which is preliminary data.</text>
</comment>
<dbReference type="InterPro" id="IPR023772">
    <property type="entry name" value="DNA-bd_HTH_TetR-type_CS"/>
</dbReference>
<dbReference type="SUPFAM" id="SSF48498">
    <property type="entry name" value="Tetracyclin repressor-like, C-terminal domain"/>
    <property type="match status" value="1"/>
</dbReference>
<dbReference type="PANTHER" id="PTHR30055">
    <property type="entry name" value="HTH-TYPE TRANSCRIPTIONAL REGULATOR RUTR"/>
    <property type="match status" value="1"/>
</dbReference>
<evidence type="ECO:0000256" key="3">
    <source>
        <dbReference type="SAM" id="MobiDB-lite"/>
    </source>
</evidence>
<dbReference type="PANTHER" id="PTHR30055:SF146">
    <property type="entry name" value="HTH-TYPE TRANSCRIPTIONAL DUAL REGULATOR CECR"/>
    <property type="match status" value="1"/>
</dbReference>
<dbReference type="Gene3D" id="1.10.357.10">
    <property type="entry name" value="Tetracycline Repressor, domain 2"/>
    <property type="match status" value="1"/>
</dbReference>
<organism evidence="5 6">
    <name type="scientific">Komagataeibacter intermedius NRIC 0521</name>
    <dbReference type="NCBI Taxonomy" id="1307934"/>
    <lineage>
        <taxon>Bacteria</taxon>
        <taxon>Pseudomonadati</taxon>
        <taxon>Pseudomonadota</taxon>
        <taxon>Alphaproteobacteria</taxon>
        <taxon>Acetobacterales</taxon>
        <taxon>Acetobacteraceae</taxon>
        <taxon>Komagataeibacter</taxon>
    </lineage>
</organism>
<dbReference type="PROSITE" id="PS50977">
    <property type="entry name" value="HTH_TETR_2"/>
    <property type="match status" value="1"/>
</dbReference>
<dbReference type="Gene3D" id="1.10.10.60">
    <property type="entry name" value="Homeodomain-like"/>
    <property type="match status" value="1"/>
</dbReference>
<feature type="DNA-binding region" description="H-T-H motif" evidence="2">
    <location>
        <begin position="49"/>
        <end position="68"/>
    </location>
</feature>